<reference evidence="1 2" key="1">
    <citation type="submission" date="2018-11" db="EMBL/GenBank/DDBJ databases">
        <authorList>
            <consortium name="Pathogen Informatics"/>
        </authorList>
    </citation>
    <scope>NUCLEOTIDE SEQUENCE [LARGE SCALE GENOMIC DNA]</scope>
</reference>
<dbReference type="OrthoDB" id="6252399at2759"/>
<proteinExistence type="predicted"/>
<organism evidence="1 2">
    <name type="scientific">Dibothriocephalus latus</name>
    <name type="common">Fish tapeworm</name>
    <name type="synonym">Diphyllobothrium latum</name>
    <dbReference type="NCBI Taxonomy" id="60516"/>
    <lineage>
        <taxon>Eukaryota</taxon>
        <taxon>Metazoa</taxon>
        <taxon>Spiralia</taxon>
        <taxon>Lophotrochozoa</taxon>
        <taxon>Platyhelminthes</taxon>
        <taxon>Cestoda</taxon>
        <taxon>Eucestoda</taxon>
        <taxon>Diphyllobothriidea</taxon>
        <taxon>Diphyllobothriidae</taxon>
        <taxon>Dibothriocephalus</taxon>
    </lineage>
</organism>
<name>A0A3P7RP51_DIBLA</name>
<accession>A0A3P7RP51</accession>
<sequence length="46" mass="5069">MITTPGEYEDHVFIIEAPPTIALRVANLIATRAQEISQSKLSASER</sequence>
<keyword evidence="2" id="KW-1185">Reference proteome</keyword>
<gene>
    <name evidence="1" type="ORF">DILT_LOCUS19462</name>
</gene>
<feature type="non-terminal residue" evidence="1">
    <location>
        <position position="46"/>
    </location>
</feature>
<dbReference type="AlphaFoldDB" id="A0A3P7RP51"/>
<dbReference type="EMBL" id="UYRU01113524">
    <property type="protein sequence ID" value="VDN44886.1"/>
    <property type="molecule type" value="Genomic_DNA"/>
</dbReference>
<evidence type="ECO:0000313" key="2">
    <source>
        <dbReference type="Proteomes" id="UP000281553"/>
    </source>
</evidence>
<protein>
    <submittedName>
        <fullName evidence="1">Uncharacterized protein</fullName>
    </submittedName>
</protein>
<dbReference type="Proteomes" id="UP000281553">
    <property type="component" value="Unassembled WGS sequence"/>
</dbReference>
<evidence type="ECO:0000313" key="1">
    <source>
        <dbReference type="EMBL" id="VDN44886.1"/>
    </source>
</evidence>